<gene>
    <name evidence="2" type="ordered locus">Mar181_0690</name>
</gene>
<organism evidence="2 3">
    <name type="scientific">Marinomonas posidonica (strain CECT 7376 / NCIMB 14433 / IVIA-Po-181)</name>
    <dbReference type="NCBI Taxonomy" id="491952"/>
    <lineage>
        <taxon>Bacteria</taxon>
        <taxon>Pseudomonadati</taxon>
        <taxon>Pseudomonadota</taxon>
        <taxon>Gammaproteobacteria</taxon>
        <taxon>Oceanospirillales</taxon>
        <taxon>Oceanospirillaceae</taxon>
        <taxon>Marinomonas</taxon>
    </lineage>
</organism>
<evidence type="ECO:0000313" key="2">
    <source>
        <dbReference type="EMBL" id="AEF53746.1"/>
    </source>
</evidence>
<dbReference type="SUPFAM" id="SSF47616">
    <property type="entry name" value="GST C-terminal domain-like"/>
    <property type="match status" value="1"/>
</dbReference>
<protein>
    <submittedName>
        <fullName evidence="2">Glutathione S-transferase domain protein</fullName>
    </submittedName>
</protein>
<dbReference type="InterPro" id="IPR050983">
    <property type="entry name" value="GST_Omega/HSP26"/>
</dbReference>
<dbReference type="Pfam" id="PF13410">
    <property type="entry name" value="GST_C_2"/>
    <property type="match status" value="1"/>
</dbReference>
<dbReference type="SFLD" id="SFLDS00019">
    <property type="entry name" value="Glutathione_Transferase_(cytos"/>
    <property type="match status" value="1"/>
</dbReference>
<dbReference type="Gene3D" id="3.40.30.10">
    <property type="entry name" value="Glutaredoxin"/>
    <property type="match status" value="1"/>
</dbReference>
<dbReference type="AlphaFoldDB" id="F6D123"/>
<dbReference type="PANTHER" id="PTHR43968">
    <property type="match status" value="1"/>
</dbReference>
<dbReference type="InterPro" id="IPR004045">
    <property type="entry name" value="Glutathione_S-Trfase_N"/>
</dbReference>
<dbReference type="PANTHER" id="PTHR43968:SF6">
    <property type="entry name" value="GLUTATHIONE S-TRANSFERASE OMEGA"/>
    <property type="match status" value="1"/>
</dbReference>
<evidence type="ECO:0000313" key="3">
    <source>
        <dbReference type="Proteomes" id="UP000009230"/>
    </source>
</evidence>
<dbReference type="Proteomes" id="UP000009230">
    <property type="component" value="Chromosome"/>
</dbReference>
<dbReference type="HOGENOM" id="CLU_090620_0_0_6"/>
<dbReference type="CDD" id="cd03196">
    <property type="entry name" value="GST_C_5"/>
    <property type="match status" value="1"/>
</dbReference>
<dbReference type="Pfam" id="PF13417">
    <property type="entry name" value="GST_N_3"/>
    <property type="match status" value="1"/>
</dbReference>
<dbReference type="GO" id="GO:0016740">
    <property type="term" value="F:transferase activity"/>
    <property type="evidence" value="ECO:0007669"/>
    <property type="project" value="UniProtKB-KW"/>
</dbReference>
<dbReference type="SUPFAM" id="SSF52833">
    <property type="entry name" value="Thioredoxin-like"/>
    <property type="match status" value="1"/>
</dbReference>
<dbReference type="eggNOG" id="COG0625">
    <property type="taxonomic scope" value="Bacteria"/>
</dbReference>
<dbReference type="InterPro" id="IPR036282">
    <property type="entry name" value="Glutathione-S-Trfase_C_sf"/>
</dbReference>
<dbReference type="KEGG" id="mpc:Mar181_0690"/>
<dbReference type="InterPro" id="IPR040079">
    <property type="entry name" value="Glutathione_S-Trfase"/>
</dbReference>
<dbReference type="GO" id="GO:0005737">
    <property type="term" value="C:cytoplasm"/>
    <property type="evidence" value="ECO:0007669"/>
    <property type="project" value="TreeGrafter"/>
</dbReference>
<dbReference type="EMBL" id="CP002771">
    <property type="protein sequence ID" value="AEF53746.1"/>
    <property type="molecule type" value="Genomic_DNA"/>
</dbReference>
<proteinExistence type="predicted"/>
<reference evidence="2 3" key="1">
    <citation type="journal article" date="2012" name="Stand. Genomic Sci.">
        <title>Complete genome sequence of Marinomonas posidonica type strain (IVIA-Po-181(T)).</title>
        <authorList>
            <person name="Lucas-Elio P."/>
            <person name="Goodwin L."/>
            <person name="Woyke T."/>
            <person name="Pitluck S."/>
            <person name="Nolan M."/>
            <person name="Kyrpides N.C."/>
            <person name="Detter J.C."/>
            <person name="Copeland A."/>
            <person name="Lu M."/>
            <person name="Bruce D."/>
            <person name="Detter C."/>
            <person name="Tapia R."/>
            <person name="Han S."/>
            <person name="Land M.L."/>
            <person name="Ivanova N."/>
            <person name="Mikhailova N."/>
            <person name="Johnston A.W."/>
            <person name="Sanchez-Amat A."/>
        </authorList>
    </citation>
    <scope>NUCLEOTIDE SEQUENCE [LARGE SCALE GENOMIC DNA]</scope>
    <source>
        <strain evidence="3">CECT 7376 / NCIMB 14433 / IVIA-Po-181</strain>
    </source>
</reference>
<name>F6D123_MARPP</name>
<keyword evidence="3" id="KW-1185">Reference proteome</keyword>
<dbReference type="Gene3D" id="1.20.1050.10">
    <property type="match status" value="1"/>
</dbReference>
<dbReference type="PROSITE" id="PS50405">
    <property type="entry name" value="GST_CTER"/>
    <property type="match status" value="1"/>
</dbReference>
<dbReference type="PROSITE" id="PS51354">
    <property type="entry name" value="GLUTAREDOXIN_2"/>
    <property type="match status" value="1"/>
</dbReference>
<feature type="domain" description="GST C-terminal" evidence="1">
    <location>
        <begin position="89"/>
        <end position="219"/>
    </location>
</feature>
<dbReference type="STRING" id="491952.Mar181_0690"/>
<accession>F6D123</accession>
<dbReference type="InterPro" id="IPR036249">
    <property type="entry name" value="Thioredoxin-like_sf"/>
</dbReference>
<evidence type="ECO:0000259" key="1">
    <source>
        <dbReference type="PROSITE" id="PS50405"/>
    </source>
</evidence>
<dbReference type="InterPro" id="IPR010987">
    <property type="entry name" value="Glutathione-S-Trfase_C-like"/>
</dbReference>
<sequence length="226" mass="26908">MMPILYSFRRCPYAIRARYTLALLDCVVSLREVDLKSKPMALTSLGGRATVPQMLDEQGKRYPESLDIMFWALKQTDKKELIESLWPSSSVKQAKVSTWISYNDNRFKHWLDRYKYADRYPDGTEFDYRQRAEVFIKRLNKRLNQRKYLLGDDMSLADIAIFPFIRQFSNVNKDWFENSEYDSLKLWLDCFVSDEFFTEVIMKKLASWQNGQLDILFPFCQEGKFD</sequence>